<dbReference type="InterPro" id="IPR036425">
    <property type="entry name" value="MoaB/Mog-like_dom_sf"/>
</dbReference>
<evidence type="ECO:0000256" key="4">
    <source>
        <dbReference type="ARBA" id="ARBA00022505"/>
    </source>
</evidence>
<accession>A0A3E4QU16</accession>
<sequence>MAENLMVLEEAQAIVLEHVHPTPVVEVPLHLAAGLPTAADLATDIDLSPFANSAMDGYAVRARDLADASADFPVELVVIGHEAAGHVFEGAVEEGCAVRIMTGAPMPAGADAVVKYEVVEVMEGDGNEGSTVRFTASAQVGDNVREAGLEARAGEAVMRAGEVLAPAGCGLLASAGITAVPVHRAPVVGVLSIGTELVAPDTVPGRGQIRDANSSALLASVVAAGGEPRFYGIAGDSEDEISNMMLAAAEECDFVISSGGASAGDYDYVTRLVRREGRVLFDRVSMRPGKAITFGLIRDTPYLGLSGNPAAACVGFEMLARPALRKMRGYAVAPRPLQYARVAHNVRKTQARRFYDRAVLSRDEGGELVVVAAKSQNSALLGTLQNANCLLMVPDGDAGFSAGDMVPCVRIDLPEGTVL</sequence>
<comment type="caution">
    <text evidence="9">The sequence shown here is derived from an EMBL/GenBank/DDBJ whole genome shotgun (WGS) entry which is preliminary data.</text>
</comment>
<dbReference type="SUPFAM" id="SSF53218">
    <property type="entry name" value="Molybdenum cofactor biosynthesis proteins"/>
    <property type="match status" value="1"/>
</dbReference>
<keyword evidence="7" id="KW-0460">Magnesium</keyword>
<organism evidence="9 10">
    <name type="scientific">Collinsella tanakaei</name>
    <dbReference type="NCBI Taxonomy" id="626935"/>
    <lineage>
        <taxon>Bacteria</taxon>
        <taxon>Bacillati</taxon>
        <taxon>Actinomycetota</taxon>
        <taxon>Coriobacteriia</taxon>
        <taxon>Coriobacteriales</taxon>
        <taxon>Coriobacteriaceae</taxon>
        <taxon>Collinsella</taxon>
    </lineage>
</organism>
<dbReference type="AlphaFoldDB" id="A0A3E4QU16"/>
<dbReference type="Proteomes" id="UP000260943">
    <property type="component" value="Unassembled WGS sequence"/>
</dbReference>
<dbReference type="PANTHER" id="PTHR10192:SF5">
    <property type="entry name" value="GEPHYRIN"/>
    <property type="match status" value="1"/>
</dbReference>
<dbReference type="GO" id="GO:0005829">
    <property type="term" value="C:cytosol"/>
    <property type="evidence" value="ECO:0007669"/>
    <property type="project" value="TreeGrafter"/>
</dbReference>
<dbReference type="UniPathway" id="UPA00344"/>
<comment type="similarity">
    <text evidence="3 7">Belongs to the MoeA family.</text>
</comment>
<evidence type="ECO:0000256" key="3">
    <source>
        <dbReference type="ARBA" id="ARBA00010763"/>
    </source>
</evidence>
<evidence type="ECO:0000313" key="10">
    <source>
        <dbReference type="Proteomes" id="UP000260943"/>
    </source>
</evidence>
<gene>
    <name evidence="9" type="ORF">DXC81_04185</name>
</gene>
<feature type="domain" description="MoaB/Mog" evidence="8">
    <location>
        <begin position="189"/>
        <end position="326"/>
    </location>
</feature>
<evidence type="ECO:0000256" key="6">
    <source>
        <dbReference type="ARBA" id="ARBA00047317"/>
    </source>
</evidence>
<dbReference type="GO" id="GO:0006777">
    <property type="term" value="P:Mo-molybdopterin cofactor biosynthetic process"/>
    <property type="evidence" value="ECO:0007669"/>
    <property type="project" value="UniProtKB-UniRule"/>
</dbReference>
<dbReference type="SUPFAM" id="SSF63882">
    <property type="entry name" value="MoeA N-terminal region -like"/>
    <property type="match status" value="1"/>
</dbReference>
<dbReference type="CDD" id="cd00887">
    <property type="entry name" value="MoeA"/>
    <property type="match status" value="1"/>
</dbReference>
<evidence type="ECO:0000256" key="2">
    <source>
        <dbReference type="ARBA" id="ARBA00005046"/>
    </source>
</evidence>
<dbReference type="InterPro" id="IPR005110">
    <property type="entry name" value="MoeA_linker/N"/>
</dbReference>
<dbReference type="Pfam" id="PF03453">
    <property type="entry name" value="MoeA_N"/>
    <property type="match status" value="1"/>
</dbReference>
<dbReference type="EMBL" id="QSRJ01000004">
    <property type="protein sequence ID" value="RGL10680.1"/>
    <property type="molecule type" value="Genomic_DNA"/>
</dbReference>
<dbReference type="InterPro" id="IPR036688">
    <property type="entry name" value="MoeA_C_domain_IV_sf"/>
</dbReference>
<keyword evidence="5 7" id="KW-0501">Molybdenum cofactor biosynthesis</keyword>
<dbReference type="InterPro" id="IPR038987">
    <property type="entry name" value="MoeA-like"/>
</dbReference>
<evidence type="ECO:0000313" key="9">
    <source>
        <dbReference type="EMBL" id="RGL10680.1"/>
    </source>
</evidence>
<dbReference type="SUPFAM" id="SSF63867">
    <property type="entry name" value="MoeA C-terminal domain-like"/>
    <property type="match status" value="1"/>
</dbReference>
<dbReference type="NCBIfam" id="NF045515">
    <property type="entry name" value="Glp_gephyrin"/>
    <property type="match status" value="1"/>
</dbReference>
<evidence type="ECO:0000259" key="8">
    <source>
        <dbReference type="SMART" id="SM00852"/>
    </source>
</evidence>
<dbReference type="InterPro" id="IPR036135">
    <property type="entry name" value="MoeA_linker/N_sf"/>
</dbReference>
<dbReference type="Gene3D" id="2.170.190.11">
    <property type="entry name" value="Molybdopterin biosynthesis moea protein, domain 3"/>
    <property type="match status" value="1"/>
</dbReference>
<dbReference type="FunFam" id="2.170.190.11:FF:000001">
    <property type="entry name" value="Molybdopterin molybdenumtransferase"/>
    <property type="match status" value="1"/>
</dbReference>
<dbReference type="NCBIfam" id="TIGR00177">
    <property type="entry name" value="molyb_syn"/>
    <property type="match status" value="1"/>
</dbReference>
<evidence type="ECO:0000256" key="7">
    <source>
        <dbReference type="RuleBase" id="RU365090"/>
    </source>
</evidence>
<comment type="cofactor">
    <cofactor evidence="7">
        <name>Mg(2+)</name>
        <dbReference type="ChEBI" id="CHEBI:18420"/>
    </cofactor>
</comment>
<dbReference type="SMART" id="SM00852">
    <property type="entry name" value="MoCF_biosynth"/>
    <property type="match status" value="1"/>
</dbReference>
<keyword evidence="7" id="KW-0479">Metal-binding</keyword>
<dbReference type="Pfam" id="PF00994">
    <property type="entry name" value="MoCF_biosynth"/>
    <property type="match status" value="1"/>
</dbReference>
<dbReference type="GO" id="GO:0046872">
    <property type="term" value="F:metal ion binding"/>
    <property type="evidence" value="ECO:0007669"/>
    <property type="project" value="UniProtKB-UniRule"/>
</dbReference>
<dbReference type="RefSeq" id="WP_117679319.1">
    <property type="nucleotide sequence ID" value="NZ_CAJJKC010000002.1"/>
</dbReference>
<reference evidence="9 10" key="1">
    <citation type="submission" date="2018-08" db="EMBL/GenBank/DDBJ databases">
        <title>A genome reference for cultivated species of the human gut microbiota.</title>
        <authorList>
            <person name="Zou Y."/>
            <person name="Xue W."/>
            <person name="Luo G."/>
        </authorList>
    </citation>
    <scope>NUCLEOTIDE SEQUENCE [LARGE SCALE GENOMIC DNA]</scope>
    <source>
        <strain evidence="9 10">TF08-14</strain>
    </source>
</reference>
<comment type="catalytic activity">
    <reaction evidence="6">
        <text>adenylyl-molybdopterin + molybdate = Mo-molybdopterin + AMP + H(+)</text>
        <dbReference type="Rhea" id="RHEA:35047"/>
        <dbReference type="ChEBI" id="CHEBI:15378"/>
        <dbReference type="ChEBI" id="CHEBI:36264"/>
        <dbReference type="ChEBI" id="CHEBI:62727"/>
        <dbReference type="ChEBI" id="CHEBI:71302"/>
        <dbReference type="ChEBI" id="CHEBI:456215"/>
        <dbReference type="EC" id="2.10.1.1"/>
    </reaction>
</comment>
<comment type="function">
    <text evidence="1 7">Catalyzes the insertion of molybdate into adenylated molybdopterin with the concomitant release of AMP.</text>
</comment>
<dbReference type="Gene3D" id="3.90.105.10">
    <property type="entry name" value="Molybdopterin biosynthesis moea protein, domain 2"/>
    <property type="match status" value="1"/>
</dbReference>
<dbReference type="Pfam" id="PF03454">
    <property type="entry name" value="MoeA_C"/>
    <property type="match status" value="1"/>
</dbReference>
<dbReference type="GO" id="GO:0061599">
    <property type="term" value="F:molybdopterin molybdotransferase activity"/>
    <property type="evidence" value="ECO:0007669"/>
    <property type="project" value="UniProtKB-UniRule"/>
</dbReference>
<name>A0A3E4QU16_9ACTN</name>
<keyword evidence="7 9" id="KW-0808">Transferase</keyword>
<dbReference type="PANTHER" id="PTHR10192">
    <property type="entry name" value="MOLYBDOPTERIN BIOSYNTHESIS PROTEIN"/>
    <property type="match status" value="1"/>
</dbReference>
<keyword evidence="4 7" id="KW-0500">Molybdenum</keyword>
<proteinExistence type="inferred from homology"/>
<dbReference type="InterPro" id="IPR001453">
    <property type="entry name" value="MoaB/Mog_dom"/>
</dbReference>
<dbReference type="Gene3D" id="3.40.980.10">
    <property type="entry name" value="MoaB/Mog-like domain"/>
    <property type="match status" value="1"/>
</dbReference>
<dbReference type="EC" id="2.10.1.1" evidence="7"/>
<dbReference type="InterPro" id="IPR005111">
    <property type="entry name" value="MoeA_C_domain_IV"/>
</dbReference>
<evidence type="ECO:0000256" key="5">
    <source>
        <dbReference type="ARBA" id="ARBA00023150"/>
    </source>
</evidence>
<protein>
    <recommendedName>
        <fullName evidence="7">Molybdopterin molybdenumtransferase</fullName>
        <ecNumber evidence="7">2.10.1.1</ecNumber>
    </recommendedName>
</protein>
<evidence type="ECO:0000256" key="1">
    <source>
        <dbReference type="ARBA" id="ARBA00002901"/>
    </source>
</evidence>
<dbReference type="Gene3D" id="2.40.340.10">
    <property type="entry name" value="MoeA, C-terminal, domain IV"/>
    <property type="match status" value="1"/>
</dbReference>
<comment type="pathway">
    <text evidence="2 7">Cofactor biosynthesis; molybdopterin biosynthesis.</text>
</comment>